<evidence type="ECO:0000313" key="2">
    <source>
        <dbReference type="EMBL" id="QDS70636.1"/>
    </source>
</evidence>
<dbReference type="STRING" id="50376.A0A517L4Q5"/>
<gene>
    <name evidence="2" type="ORF">FKW77_000781</name>
</gene>
<organism evidence="2 3">
    <name type="scientific">Venturia effusa</name>
    <dbReference type="NCBI Taxonomy" id="50376"/>
    <lineage>
        <taxon>Eukaryota</taxon>
        <taxon>Fungi</taxon>
        <taxon>Dikarya</taxon>
        <taxon>Ascomycota</taxon>
        <taxon>Pezizomycotina</taxon>
        <taxon>Dothideomycetes</taxon>
        <taxon>Pleosporomycetidae</taxon>
        <taxon>Venturiales</taxon>
        <taxon>Venturiaceae</taxon>
        <taxon>Venturia</taxon>
    </lineage>
</organism>
<dbReference type="OrthoDB" id="309640at2759"/>
<feature type="region of interest" description="Disordered" evidence="1">
    <location>
        <begin position="1"/>
        <end position="78"/>
    </location>
</feature>
<feature type="compositionally biased region" description="Low complexity" evidence="1">
    <location>
        <begin position="114"/>
        <end position="126"/>
    </location>
</feature>
<evidence type="ECO:0000256" key="1">
    <source>
        <dbReference type="SAM" id="MobiDB-lite"/>
    </source>
</evidence>
<name>A0A517L4Q5_9PEZI</name>
<evidence type="ECO:0000313" key="3">
    <source>
        <dbReference type="Proteomes" id="UP000316270"/>
    </source>
</evidence>
<keyword evidence="3" id="KW-1185">Reference proteome</keyword>
<feature type="compositionally biased region" description="Polar residues" evidence="1">
    <location>
        <begin position="66"/>
        <end position="75"/>
    </location>
</feature>
<dbReference type="AlphaFoldDB" id="A0A517L4Q5"/>
<accession>A0A517L4Q5</accession>
<reference evidence="2 3" key="1">
    <citation type="submission" date="2019-07" db="EMBL/GenBank/DDBJ databases">
        <title>Finished genome of Venturia effusa.</title>
        <authorList>
            <person name="Young C.A."/>
            <person name="Cox M.P."/>
            <person name="Ganley A.R.D."/>
            <person name="David W.J."/>
        </authorList>
    </citation>
    <scope>NUCLEOTIDE SEQUENCE [LARGE SCALE GENOMIC DNA]</scope>
    <source>
        <strain evidence="3">albino</strain>
    </source>
</reference>
<proteinExistence type="predicted"/>
<dbReference type="EMBL" id="CP042189">
    <property type="protein sequence ID" value="QDS70636.1"/>
    <property type="molecule type" value="Genomic_DNA"/>
</dbReference>
<protein>
    <submittedName>
        <fullName evidence="2">Uncharacterized protein</fullName>
    </submittedName>
</protein>
<feature type="region of interest" description="Disordered" evidence="1">
    <location>
        <begin position="90"/>
        <end position="162"/>
    </location>
</feature>
<dbReference type="Proteomes" id="UP000316270">
    <property type="component" value="Chromosome 5"/>
</dbReference>
<sequence>MSAKNDRHYRPRYRSNCPSPEPLDSRRTCGETDVGVTEETTLRETIIPHKTTKKIYTRDSRKHSRPLSSDGTPQEQARLCQDIQEVQEAPVPKAPPPRRPSHNLHSCLSDEGKGSSASVSASKQVQNEQGGQEKEEVEARSTTIKLPEMFSHPRVDRKRGRQDGAAGSCYAIYETATKEVAGDSRADMPYLASDKKIADWFNGLWNSIDTLSRDSFSYMIPDAQKQRWLRSIPSRLRPERSQDREFVHLMAQIAVGGPCGSASWKQILLEPELRRGIVCGIIWRKLRLVVFDKMLFGGTDLQERELLKLEEGMVDLDGFARTRARGLRIREMLDCSNPADHCITYFEQGNLAEHLDEACQTVTKQLQSLLRCITPSDNLSQVATALEEITHKASHLSRLLRLDTETIYYFPSIGKDSRFHPEDIEENLTYFSKEHKQWLWSPQNRADKTVAQASFGLTEDKVKQIHNHDPLVRIICSGAVETYRQGGWHTEDAHKGYRKRILFPARVILRWG</sequence>
<feature type="compositionally biased region" description="Basic residues" evidence="1">
    <location>
        <begin position="50"/>
        <end position="65"/>
    </location>
</feature>